<reference evidence="2" key="2">
    <citation type="submission" date="2015-01" db="EMBL/GenBank/DDBJ databases">
        <title>Evolutionary Origins and Diversification of the Mycorrhizal Mutualists.</title>
        <authorList>
            <consortium name="DOE Joint Genome Institute"/>
            <consortium name="Mycorrhizal Genomics Consortium"/>
            <person name="Kohler A."/>
            <person name="Kuo A."/>
            <person name="Nagy L.G."/>
            <person name="Floudas D."/>
            <person name="Copeland A."/>
            <person name="Barry K.W."/>
            <person name="Cichocki N."/>
            <person name="Veneault-Fourrey C."/>
            <person name="LaButti K."/>
            <person name="Lindquist E.A."/>
            <person name="Lipzen A."/>
            <person name="Lundell T."/>
            <person name="Morin E."/>
            <person name="Murat C."/>
            <person name="Riley R."/>
            <person name="Ohm R."/>
            <person name="Sun H."/>
            <person name="Tunlid A."/>
            <person name="Henrissat B."/>
            <person name="Grigoriev I.V."/>
            <person name="Hibbett D.S."/>
            <person name="Martin F."/>
        </authorList>
    </citation>
    <scope>NUCLEOTIDE SEQUENCE [LARGE SCALE GENOMIC DNA]</scope>
    <source>
        <strain evidence="2">Marx 270</strain>
    </source>
</reference>
<proteinExistence type="predicted"/>
<dbReference type="InParanoid" id="A0A0C3JWQ1"/>
<sequence length="101" mass="11461">MPLSRKISLALVTVIILSCIRVALMGVMRLFRITSCSMAYTSFRQWFNCAPRFLHQRTLTPPQVHLLMSPKPISFLFDWSLITAAEGCAPVRWAGPFFGEN</sequence>
<dbReference type="HOGENOM" id="CLU_2292842_0_0_1"/>
<keyword evidence="2" id="KW-1185">Reference proteome</keyword>
<protein>
    <submittedName>
        <fullName evidence="1">Uncharacterized protein</fullName>
    </submittedName>
</protein>
<gene>
    <name evidence="1" type="ORF">M404DRAFT_721481</name>
</gene>
<dbReference type="AlphaFoldDB" id="A0A0C3JWQ1"/>
<dbReference type="EMBL" id="KN831985">
    <property type="protein sequence ID" value="KIO01822.1"/>
    <property type="molecule type" value="Genomic_DNA"/>
</dbReference>
<accession>A0A0C3JWQ1</accession>
<evidence type="ECO:0000313" key="2">
    <source>
        <dbReference type="Proteomes" id="UP000054217"/>
    </source>
</evidence>
<name>A0A0C3JWQ1_PISTI</name>
<evidence type="ECO:0000313" key="1">
    <source>
        <dbReference type="EMBL" id="KIO01822.1"/>
    </source>
</evidence>
<dbReference type="PROSITE" id="PS51257">
    <property type="entry name" value="PROKAR_LIPOPROTEIN"/>
    <property type="match status" value="1"/>
</dbReference>
<dbReference type="Proteomes" id="UP000054217">
    <property type="component" value="Unassembled WGS sequence"/>
</dbReference>
<reference evidence="1 2" key="1">
    <citation type="submission" date="2014-04" db="EMBL/GenBank/DDBJ databases">
        <authorList>
            <consortium name="DOE Joint Genome Institute"/>
            <person name="Kuo A."/>
            <person name="Kohler A."/>
            <person name="Costa M.D."/>
            <person name="Nagy L.G."/>
            <person name="Floudas D."/>
            <person name="Copeland A."/>
            <person name="Barry K.W."/>
            <person name="Cichocki N."/>
            <person name="Veneault-Fourrey C."/>
            <person name="LaButti K."/>
            <person name="Lindquist E.A."/>
            <person name="Lipzen A."/>
            <person name="Lundell T."/>
            <person name="Morin E."/>
            <person name="Murat C."/>
            <person name="Sun H."/>
            <person name="Tunlid A."/>
            <person name="Henrissat B."/>
            <person name="Grigoriev I.V."/>
            <person name="Hibbett D.S."/>
            <person name="Martin F."/>
            <person name="Nordberg H.P."/>
            <person name="Cantor M.N."/>
            <person name="Hua S.X."/>
        </authorList>
    </citation>
    <scope>NUCLEOTIDE SEQUENCE [LARGE SCALE GENOMIC DNA]</scope>
    <source>
        <strain evidence="1 2">Marx 270</strain>
    </source>
</reference>
<dbReference type="OrthoDB" id="264392at2759"/>
<organism evidence="1 2">
    <name type="scientific">Pisolithus tinctorius Marx 270</name>
    <dbReference type="NCBI Taxonomy" id="870435"/>
    <lineage>
        <taxon>Eukaryota</taxon>
        <taxon>Fungi</taxon>
        <taxon>Dikarya</taxon>
        <taxon>Basidiomycota</taxon>
        <taxon>Agaricomycotina</taxon>
        <taxon>Agaricomycetes</taxon>
        <taxon>Agaricomycetidae</taxon>
        <taxon>Boletales</taxon>
        <taxon>Sclerodermatineae</taxon>
        <taxon>Pisolithaceae</taxon>
        <taxon>Pisolithus</taxon>
    </lineage>
</organism>